<dbReference type="InterPro" id="IPR009060">
    <property type="entry name" value="UBA-like_sf"/>
</dbReference>
<comment type="caution">
    <text evidence="7">Lacks conserved residue(s) required for the propagation of feature annotation.</text>
</comment>
<evidence type="ECO:0000256" key="5">
    <source>
        <dbReference type="ARBA" id="ARBA00022980"/>
    </source>
</evidence>
<dbReference type="GO" id="GO:0003746">
    <property type="term" value="F:translation elongation factor activity"/>
    <property type="evidence" value="ECO:0007669"/>
    <property type="project" value="UniProtKB-UniRule"/>
</dbReference>
<dbReference type="InterPro" id="IPR014039">
    <property type="entry name" value="Transl_elong_EFTs/EF1B_dimer"/>
</dbReference>
<dbReference type="InterPro" id="IPR005706">
    <property type="entry name" value="Ribosomal_uS2_bac/mit/plastid"/>
</dbReference>
<gene>
    <name evidence="8" type="primary">rpsB</name>
    <name evidence="7" type="synonym">tsf</name>
    <name evidence="11" type="ORF">C1280_05380</name>
</gene>
<dbReference type="Gene3D" id="1.10.286.20">
    <property type="match status" value="1"/>
</dbReference>
<accession>A0A2Z3H6C1</accession>
<dbReference type="KEGG" id="gog:C1280_05380"/>
<dbReference type="Gene3D" id="1.10.8.10">
    <property type="entry name" value="DNA helicase RuvA subunit, C-terminal domain"/>
    <property type="match status" value="1"/>
</dbReference>
<dbReference type="CDD" id="cd01425">
    <property type="entry name" value="RPS2"/>
    <property type="match status" value="1"/>
</dbReference>
<organism evidence="11 12">
    <name type="scientific">Gemmata obscuriglobus</name>
    <dbReference type="NCBI Taxonomy" id="114"/>
    <lineage>
        <taxon>Bacteria</taxon>
        <taxon>Pseudomonadati</taxon>
        <taxon>Planctomycetota</taxon>
        <taxon>Planctomycetia</taxon>
        <taxon>Gemmatales</taxon>
        <taxon>Gemmataceae</taxon>
        <taxon>Gemmata</taxon>
    </lineage>
</organism>
<feature type="region of interest" description="Disordered" evidence="9">
    <location>
        <begin position="262"/>
        <end position="303"/>
    </location>
</feature>
<dbReference type="NCBIfam" id="TIGR00116">
    <property type="entry name" value="tsf"/>
    <property type="match status" value="1"/>
</dbReference>
<dbReference type="SUPFAM" id="SSF46934">
    <property type="entry name" value="UBA-like"/>
    <property type="match status" value="1"/>
</dbReference>
<protein>
    <recommendedName>
        <fullName evidence="7 8">Multifunctional fusion protein</fullName>
    </recommendedName>
    <domain>
        <recommendedName>
            <fullName evidence="7">Elongation factor Ts</fullName>
            <shortName evidence="7">EF-Ts</shortName>
        </recommendedName>
    </domain>
    <domain>
        <recommendedName>
            <fullName evidence="8">Small ribosomal subunit protein uS2</fullName>
        </recommendedName>
    </domain>
</protein>
<keyword evidence="7" id="KW-0963">Cytoplasm</keyword>
<dbReference type="Pfam" id="PF00318">
    <property type="entry name" value="Ribosomal_S2"/>
    <property type="match status" value="2"/>
</dbReference>
<dbReference type="AlphaFoldDB" id="A0A2Z3H6C1"/>
<dbReference type="Gene3D" id="1.10.287.610">
    <property type="entry name" value="Helix hairpin bin"/>
    <property type="match status" value="1"/>
</dbReference>
<dbReference type="CDD" id="cd14275">
    <property type="entry name" value="UBA_EF-Ts"/>
    <property type="match status" value="1"/>
</dbReference>
<evidence type="ECO:0000256" key="6">
    <source>
        <dbReference type="ARBA" id="ARBA00023274"/>
    </source>
</evidence>
<dbReference type="EMBL" id="CP025958">
    <property type="protein sequence ID" value="AWM36510.1"/>
    <property type="molecule type" value="Genomic_DNA"/>
</dbReference>
<dbReference type="PRINTS" id="PR00395">
    <property type="entry name" value="RIBOSOMALS2"/>
</dbReference>
<evidence type="ECO:0000256" key="3">
    <source>
        <dbReference type="ARBA" id="ARBA00022768"/>
    </source>
</evidence>
<dbReference type="Gene3D" id="3.40.50.10490">
    <property type="entry name" value="Glucose-6-phosphate isomerase like protein, domain 1"/>
    <property type="match status" value="1"/>
</dbReference>
<comment type="function">
    <text evidence="7">Associates with the EF-Tu.GDP complex and induces the exchange of GDP to GTP. It remains bound to the aminoacyl-tRNA.EF-Tu.GTP complex up to the GTP hydrolysis stage on the ribosome.</text>
</comment>
<reference evidence="11 12" key="1">
    <citation type="submission" date="2018-01" db="EMBL/GenBank/DDBJ databases">
        <title>G. obscuriglobus.</title>
        <authorList>
            <person name="Franke J."/>
            <person name="Blomberg W."/>
            <person name="Selmecki A."/>
        </authorList>
    </citation>
    <scope>NUCLEOTIDE SEQUENCE [LARGE SCALE GENOMIC DNA]</scope>
    <source>
        <strain evidence="11 12">DSM 5831</strain>
    </source>
</reference>
<proteinExistence type="inferred from homology"/>
<dbReference type="SUPFAM" id="SSF54713">
    <property type="entry name" value="Elongation factor Ts (EF-Ts), dimerisation domain"/>
    <property type="match status" value="2"/>
</dbReference>
<keyword evidence="4 7" id="KW-0648">Protein biosynthesis</keyword>
<evidence type="ECO:0000256" key="8">
    <source>
        <dbReference type="HAMAP-Rule" id="MF_00291"/>
    </source>
</evidence>
<keyword evidence="3 7" id="KW-0251">Elongation factor</keyword>
<evidence type="ECO:0000256" key="9">
    <source>
        <dbReference type="SAM" id="MobiDB-lite"/>
    </source>
</evidence>
<evidence type="ECO:0000313" key="12">
    <source>
        <dbReference type="Proteomes" id="UP000245802"/>
    </source>
</evidence>
<keyword evidence="5 8" id="KW-0689">Ribosomal protein</keyword>
<evidence type="ECO:0000256" key="1">
    <source>
        <dbReference type="ARBA" id="ARBA00005532"/>
    </source>
</evidence>
<dbReference type="PANTHER" id="PTHR12534:SF0">
    <property type="entry name" value="SMALL RIBOSOMAL SUBUNIT PROTEIN US2M"/>
    <property type="match status" value="1"/>
</dbReference>
<comment type="similarity">
    <text evidence="2 8">Belongs to the universal ribosomal protein uS2 family.</text>
</comment>
<comment type="similarity">
    <text evidence="1 7">Belongs to the EF-Ts family.</text>
</comment>
<dbReference type="NCBIfam" id="TIGR01011">
    <property type="entry name" value="rpsB_bact"/>
    <property type="match status" value="2"/>
</dbReference>
<dbReference type="RefSeq" id="WP_109570822.1">
    <property type="nucleotide sequence ID" value="NZ_CP025958.1"/>
</dbReference>
<evidence type="ECO:0000256" key="7">
    <source>
        <dbReference type="HAMAP-Rule" id="MF_00050"/>
    </source>
</evidence>
<evidence type="ECO:0000256" key="2">
    <source>
        <dbReference type="ARBA" id="ARBA00006242"/>
    </source>
</evidence>
<dbReference type="GO" id="GO:0022627">
    <property type="term" value="C:cytosolic small ribosomal subunit"/>
    <property type="evidence" value="ECO:0007669"/>
    <property type="project" value="TreeGrafter"/>
</dbReference>
<keyword evidence="12" id="KW-1185">Reference proteome</keyword>
<evidence type="ECO:0000259" key="10">
    <source>
        <dbReference type="Pfam" id="PF00889"/>
    </source>
</evidence>
<dbReference type="HAMAP" id="MF_00291_B">
    <property type="entry name" value="Ribosomal_uS2_B"/>
    <property type="match status" value="1"/>
</dbReference>
<sequence length="622" mass="67692">MALVDVKVLLEAGVHYGHRASRWNPKMRPYIYGKRNLIHIIDLRETVRGLLRAYRYLSQVVGKGGLVMFVGTKRQAKEIVEREAQRCGMPFVSERWLGGTLTNYRTIRNRLKRLQELEAMWLPQGENPNRVDLNSHIASMMTEAGKLDPALAPDTADILTHSKKMISTLSRELLKIRRNLMGIRDMIKPPDALVIVGPNKEHIAVKEAKRMGVTTIALIDTDSDPDPVDLPIPGNDDSIRSIEVVLAKLADACLEGRAALPPEQQGLPKRAPQPPRQQPQQPPTDTNPPPPARSDSTVPSSELFPPVASASLFGQRTLAGFVDNLELGTLTLELRRLAMAAVTPQMVKQLRDRTDQPMGLCKQALDESTGDMEKAIEWLQKQNSKMTAKREGNETAEGRIGVFADNAAKVAAIVEMRCESAPSAKSDQFVALTADLAKAAAATKTADVASLLVEPLGGGTVQTRIEAVVGVIREKMVLHRFQKLDGGVYGGYVHHDGSVGVVIECKGETANDELLRDVAAHIAALNPPYAVTSDVPADVVEKEKGLVKADMDADPKNAGKPANILEKIAEGKLRTRLSEIVLSEQPMANSGKYPNTSVGAALKKAGLEPVRFVRFKVGAVAL</sequence>
<evidence type="ECO:0000313" key="11">
    <source>
        <dbReference type="EMBL" id="AWM36510.1"/>
    </source>
</evidence>
<dbReference type="Pfam" id="PF00889">
    <property type="entry name" value="EF_TS"/>
    <property type="match status" value="1"/>
</dbReference>
<comment type="subcellular location">
    <subcellularLocation>
        <location evidence="7">Cytoplasm</location>
    </subcellularLocation>
</comment>
<evidence type="ECO:0000256" key="4">
    <source>
        <dbReference type="ARBA" id="ARBA00022917"/>
    </source>
</evidence>
<dbReference type="InterPro" id="IPR023591">
    <property type="entry name" value="Ribosomal_uS2_flav_dom_sf"/>
</dbReference>
<dbReference type="FunFam" id="1.10.8.10:FF:000001">
    <property type="entry name" value="Elongation factor Ts"/>
    <property type="match status" value="1"/>
</dbReference>
<dbReference type="PANTHER" id="PTHR12534">
    <property type="entry name" value="30S RIBOSOMAL PROTEIN S2 PROKARYOTIC AND ORGANELLAR"/>
    <property type="match status" value="1"/>
</dbReference>
<dbReference type="Gene3D" id="3.30.479.20">
    <property type="entry name" value="Elongation factor Ts, dimerisation domain"/>
    <property type="match status" value="2"/>
</dbReference>
<dbReference type="GO" id="GO:0003735">
    <property type="term" value="F:structural constituent of ribosome"/>
    <property type="evidence" value="ECO:0007669"/>
    <property type="project" value="InterPro"/>
</dbReference>
<dbReference type="SUPFAM" id="SSF52313">
    <property type="entry name" value="Ribosomal protein S2"/>
    <property type="match status" value="1"/>
</dbReference>
<dbReference type="InterPro" id="IPR001865">
    <property type="entry name" value="Ribosomal_uS2"/>
</dbReference>
<keyword evidence="6 8" id="KW-0687">Ribonucleoprotein</keyword>
<dbReference type="InterPro" id="IPR036402">
    <property type="entry name" value="EF-Ts_dimer_sf"/>
</dbReference>
<feature type="compositionally biased region" description="Pro residues" evidence="9">
    <location>
        <begin position="271"/>
        <end position="292"/>
    </location>
</feature>
<dbReference type="Proteomes" id="UP000245802">
    <property type="component" value="Chromosome"/>
</dbReference>
<dbReference type="HAMAP" id="MF_00050">
    <property type="entry name" value="EF_Ts"/>
    <property type="match status" value="1"/>
</dbReference>
<feature type="domain" description="Translation elongation factor EFTs/EF1B dimerisation" evidence="10">
    <location>
        <begin position="411"/>
        <end position="618"/>
    </location>
</feature>
<dbReference type="InterPro" id="IPR001816">
    <property type="entry name" value="Transl_elong_EFTs/EF1B"/>
</dbReference>
<name>A0A2Z3H6C1_9BACT</name>